<dbReference type="RefSeq" id="WP_125943040.1">
    <property type="nucleotide sequence ID" value="NZ_PXZH01000001.1"/>
</dbReference>
<feature type="transmembrane region" description="Helical" evidence="1">
    <location>
        <begin position="193"/>
        <end position="217"/>
    </location>
</feature>
<dbReference type="AlphaFoldDB" id="A0A429Z9R3"/>
<feature type="transmembrane region" description="Helical" evidence="1">
    <location>
        <begin position="6"/>
        <end position="24"/>
    </location>
</feature>
<feature type="transmembrane region" description="Helical" evidence="1">
    <location>
        <begin position="144"/>
        <end position="164"/>
    </location>
</feature>
<organism evidence="2 3">
    <name type="scientific">Vagococcus humatus</name>
    <dbReference type="NCBI Taxonomy" id="1889241"/>
    <lineage>
        <taxon>Bacteria</taxon>
        <taxon>Bacillati</taxon>
        <taxon>Bacillota</taxon>
        <taxon>Bacilli</taxon>
        <taxon>Lactobacillales</taxon>
        <taxon>Enterococcaceae</taxon>
        <taxon>Vagococcus</taxon>
    </lineage>
</organism>
<dbReference type="Proteomes" id="UP000277864">
    <property type="component" value="Unassembled WGS sequence"/>
</dbReference>
<evidence type="ECO:0000313" key="3">
    <source>
        <dbReference type="Proteomes" id="UP000277864"/>
    </source>
</evidence>
<proteinExistence type="predicted"/>
<dbReference type="Pfam" id="PF04298">
    <property type="entry name" value="Zn_peptidase_2"/>
    <property type="match status" value="1"/>
</dbReference>
<keyword evidence="1" id="KW-0472">Membrane</keyword>
<dbReference type="OrthoDB" id="9784298at2"/>
<comment type="caution">
    <text evidence="2">The sequence shown here is derived from an EMBL/GenBank/DDBJ whole genome shotgun (WGS) entry which is preliminary data.</text>
</comment>
<evidence type="ECO:0000256" key="1">
    <source>
        <dbReference type="SAM" id="Phobius"/>
    </source>
</evidence>
<dbReference type="PANTHER" id="PTHR36434:SF1">
    <property type="entry name" value="MEMBRANE PROTEASE YUGP-RELATED"/>
    <property type="match status" value="1"/>
</dbReference>
<name>A0A429Z9R3_9ENTE</name>
<accession>A0A429Z9R3</accession>
<keyword evidence="1" id="KW-1133">Transmembrane helix</keyword>
<protein>
    <submittedName>
        <fullName evidence="2">Peptidase</fullName>
    </submittedName>
</protein>
<gene>
    <name evidence="2" type="ORF">C7P63_00415</name>
</gene>
<keyword evidence="1" id="KW-0812">Transmembrane</keyword>
<dbReference type="EMBL" id="PXZH01000001">
    <property type="protein sequence ID" value="RST90428.1"/>
    <property type="molecule type" value="Genomic_DNA"/>
</dbReference>
<dbReference type="InterPro" id="IPR007395">
    <property type="entry name" value="Zn_peptidase_2"/>
</dbReference>
<keyword evidence="3" id="KW-1185">Reference proteome</keyword>
<dbReference type="PANTHER" id="PTHR36434">
    <property type="entry name" value="MEMBRANE PROTEASE YUGP-RELATED"/>
    <property type="match status" value="1"/>
</dbReference>
<reference evidence="2 3" key="1">
    <citation type="submission" date="2018-03" db="EMBL/GenBank/DDBJ databases">
        <authorList>
            <person name="Gulvik C.A."/>
        </authorList>
    </citation>
    <scope>NUCLEOTIDE SEQUENCE [LARGE SCALE GENOMIC DNA]</scope>
    <source>
        <strain evidence="2 3">JCM 31581</strain>
    </source>
</reference>
<feature type="transmembrane region" description="Helical" evidence="1">
    <location>
        <begin position="118"/>
        <end position="138"/>
    </location>
</feature>
<sequence>MMDPTYMLVLIGVGLSLGASIHVQRTFAKYGEYRTKHHITGTDAARLILEEANIRDVIVQPIAGELTDNYNPSDKTLNLSQSVAHSTSVAAVGVAAHECGHALQDHHHYFPLKLRASLVPIVNVGSNLALPLILLGLFVGQKLVTIGIICFATVFLFQLVTLPVEFNASRRALSVLEAQQVLTDSELKMARQVLIAAALTYVASAVAVLLQLLRLILLFGNNNNRD</sequence>
<evidence type="ECO:0000313" key="2">
    <source>
        <dbReference type="EMBL" id="RST90428.1"/>
    </source>
</evidence>